<organism evidence="1 2">
    <name type="scientific">Cribrihabitans marinus</name>
    <dbReference type="NCBI Taxonomy" id="1227549"/>
    <lineage>
        <taxon>Bacteria</taxon>
        <taxon>Pseudomonadati</taxon>
        <taxon>Pseudomonadota</taxon>
        <taxon>Alphaproteobacteria</taxon>
        <taxon>Rhodobacterales</taxon>
        <taxon>Paracoccaceae</taxon>
        <taxon>Cribrihabitans</taxon>
    </lineage>
</organism>
<dbReference type="AlphaFoldDB" id="A0A1H6WCU1"/>
<reference evidence="1 2" key="1">
    <citation type="submission" date="2016-10" db="EMBL/GenBank/DDBJ databases">
        <authorList>
            <person name="de Groot N.N."/>
        </authorList>
    </citation>
    <scope>NUCLEOTIDE SEQUENCE [LARGE SCALE GENOMIC DNA]</scope>
    <source>
        <strain evidence="1 2">DSM 29340</strain>
    </source>
</reference>
<dbReference type="EMBL" id="FNYD01000003">
    <property type="protein sequence ID" value="SEJ13526.1"/>
    <property type="molecule type" value="Genomic_DNA"/>
</dbReference>
<keyword evidence="2" id="KW-1185">Reference proteome</keyword>
<evidence type="ECO:0000313" key="1">
    <source>
        <dbReference type="EMBL" id="SEJ13526.1"/>
    </source>
</evidence>
<proteinExistence type="predicted"/>
<name>A0A1H6WCU1_9RHOB</name>
<protein>
    <submittedName>
        <fullName evidence="1">Uncharacterized protein</fullName>
    </submittedName>
</protein>
<dbReference type="Proteomes" id="UP000199379">
    <property type="component" value="Unassembled WGS sequence"/>
</dbReference>
<dbReference type="RefSeq" id="WP_092364114.1">
    <property type="nucleotide sequence ID" value="NZ_BMGV01000003.1"/>
</dbReference>
<gene>
    <name evidence="1" type="ORF">SAMN05444007_103399</name>
</gene>
<dbReference type="STRING" id="1227549.SAMN05444007_103399"/>
<accession>A0A1H6WCU1</accession>
<sequence length="97" mass="11323">MIEAGISVGVCEDEFWLMTPRQYWRRLKGEGGRLKRENEARIEQVWLGEVLHRVKKVPKLEKLLGKEKPEKVSISEGFARIREMAMKAKQAREAETK</sequence>
<evidence type="ECO:0000313" key="2">
    <source>
        <dbReference type="Proteomes" id="UP000199379"/>
    </source>
</evidence>